<organism evidence="1 2">
    <name type="scientific">Aureobasidium pullulans EXF-150</name>
    <dbReference type="NCBI Taxonomy" id="1043002"/>
    <lineage>
        <taxon>Eukaryota</taxon>
        <taxon>Fungi</taxon>
        <taxon>Dikarya</taxon>
        <taxon>Ascomycota</taxon>
        <taxon>Pezizomycotina</taxon>
        <taxon>Dothideomycetes</taxon>
        <taxon>Dothideomycetidae</taxon>
        <taxon>Dothideales</taxon>
        <taxon>Saccotheciaceae</taxon>
        <taxon>Aureobasidium</taxon>
    </lineage>
</organism>
<name>A0A074YFN7_AURPU</name>
<dbReference type="HOGENOM" id="CLU_1165646_0_0_1"/>
<dbReference type="EMBL" id="KL584980">
    <property type="protein sequence ID" value="KEQ85646.1"/>
    <property type="molecule type" value="Genomic_DNA"/>
</dbReference>
<gene>
    <name evidence="1" type="ORF">M438DRAFT_199224</name>
</gene>
<proteinExistence type="predicted"/>
<keyword evidence="2" id="KW-1185">Reference proteome</keyword>
<evidence type="ECO:0000313" key="2">
    <source>
        <dbReference type="Proteomes" id="UP000030706"/>
    </source>
</evidence>
<protein>
    <submittedName>
        <fullName evidence="1">Uncharacterized protein</fullName>
    </submittedName>
</protein>
<dbReference type="Proteomes" id="UP000030706">
    <property type="component" value="Unassembled WGS sequence"/>
</dbReference>
<dbReference type="AlphaFoldDB" id="A0A074YFN7"/>
<dbReference type="GeneID" id="40741632"/>
<accession>A0A074YFN7</accession>
<evidence type="ECO:0000313" key="1">
    <source>
        <dbReference type="EMBL" id="KEQ85646.1"/>
    </source>
</evidence>
<reference evidence="1 2" key="1">
    <citation type="journal article" date="2014" name="BMC Genomics">
        <title>Genome sequencing of four Aureobasidium pullulans varieties: biotechnological potential, stress tolerance, and description of new species.</title>
        <authorList>
            <person name="Gostin Ar C."/>
            <person name="Ohm R.A."/>
            <person name="Kogej T."/>
            <person name="Sonjak S."/>
            <person name="Turk M."/>
            <person name="Zajc J."/>
            <person name="Zalar P."/>
            <person name="Grube M."/>
            <person name="Sun H."/>
            <person name="Han J."/>
            <person name="Sharma A."/>
            <person name="Chiniquy J."/>
            <person name="Ngan C.Y."/>
            <person name="Lipzen A."/>
            <person name="Barry K."/>
            <person name="Grigoriev I.V."/>
            <person name="Gunde-Cimerman N."/>
        </authorList>
    </citation>
    <scope>NUCLEOTIDE SEQUENCE [LARGE SCALE GENOMIC DNA]</scope>
    <source>
        <strain evidence="1 2">EXF-150</strain>
    </source>
</reference>
<dbReference type="RefSeq" id="XP_029761833.1">
    <property type="nucleotide sequence ID" value="XM_029899326.1"/>
</dbReference>
<sequence length="238" mass="26359">MSSWWPCGNLSDSQVLTPEGFDLFALTCFPALALHSWSLIPSGSTKHNHAPTRKPLGAFPRQPRNLCLWSAALWQNAPLNLQVSRSPVILCNSRRNEPTTKRTHAQCPDHISLSATRKRLTPLAGSRRLVSTLCLLLPWSSPQTSSLSGLRAHTPTTRGAFIPIMPSPSILSFSPRLGTSTESQFRPLLDKCGWWSGRIQRSRVCCLSSKSRSIAVKRHDTTRLIESSSESHCLICSH</sequence>